<organism evidence="2 3">
    <name type="scientific">Rufibacter latericius</name>
    <dbReference type="NCBI Taxonomy" id="2487040"/>
    <lineage>
        <taxon>Bacteria</taxon>
        <taxon>Pseudomonadati</taxon>
        <taxon>Bacteroidota</taxon>
        <taxon>Cytophagia</taxon>
        <taxon>Cytophagales</taxon>
        <taxon>Hymenobacteraceae</taxon>
        <taxon>Rufibacter</taxon>
    </lineage>
</organism>
<dbReference type="Proteomes" id="UP000272117">
    <property type="component" value="Unassembled WGS sequence"/>
</dbReference>
<keyword evidence="1" id="KW-0472">Membrane</keyword>
<keyword evidence="1" id="KW-1133">Transmembrane helix</keyword>
<proteinExistence type="predicted"/>
<feature type="transmembrane region" description="Helical" evidence="1">
    <location>
        <begin position="179"/>
        <end position="198"/>
    </location>
</feature>
<evidence type="ECO:0000256" key="1">
    <source>
        <dbReference type="SAM" id="Phobius"/>
    </source>
</evidence>
<feature type="transmembrane region" description="Helical" evidence="1">
    <location>
        <begin position="32"/>
        <end position="52"/>
    </location>
</feature>
<gene>
    <name evidence="2" type="ORF">EFB08_01830</name>
</gene>
<feature type="transmembrane region" description="Helical" evidence="1">
    <location>
        <begin position="405"/>
        <end position="423"/>
    </location>
</feature>
<feature type="transmembrane region" description="Helical" evidence="1">
    <location>
        <begin position="254"/>
        <end position="272"/>
    </location>
</feature>
<accession>A0A3M9N0H7</accession>
<feature type="transmembrane region" description="Helical" evidence="1">
    <location>
        <begin position="373"/>
        <end position="393"/>
    </location>
</feature>
<feature type="transmembrane region" description="Helical" evidence="1">
    <location>
        <begin position="218"/>
        <end position="242"/>
    </location>
</feature>
<dbReference type="EMBL" id="RJJD01000001">
    <property type="protein sequence ID" value="RNI31291.1"/>
    <property type="molecule type" value="Genomic_DNA"/>
</dbReference>
<feature type="transmembrane region" description="Helical" evidence="1">
    <location>
        <begin position="6"/>
        <end position="23"/>
    </location>
</feature>
<evidence type="ECO:0000313" key="3">
    <source>
        <dbReference type="Proteomes" id="UP000272117"/>
    </source>
</evidence>
<evidence type="ECO:0000313" key="2">
    <source>
        <dbReference type="EMBL" id="RNI31291.1"/>
    </source>
</evidence>
<evidence type="ECO:0008006" key="4">
    <source>
        <dbReference type="Google" id="ProtNLM"/>
    </source>
</evidence>
<keyword evidence="1" id="KW-0812">Transmembrane</keyword>
<name>A0A3M9N0H7_9BACT</name>
<reference evidence="2 3" key="1">
    <citation type="submission" date="2018-11" db="EMBL/GenBank/DDBJ databases">
        <title>Rufibacter latericius sp. nov., isolated from water in Baiyang Lake.</title>
        <authorList>
            <person name="Yang Y."/>
        </authorList>
    </citation>
    <scope>NUCLEOTIDE SEQUENCE [LARGE SCALE GENOMIC DNA]</scope>
    <source>
        <strain evidence="2 3">R-22-1c-1</strain>
    </source>
</reference>
<dbReference type="AlphaFoldDB" id="A0A3M9N0H7"/>
<protein>
    <recommendedName>
        <fullName evidence="4">Glycosyltransferase RgtA/B/C/D-like domain-containing protein</fullName>
    </recommendedName>
</protein>
<comment type="caution">
    <text evidence="2">The sequence shown here is derived from an EMBL/GenBank/DDBJ whole genome shotgun (WGS) entry which is preliminary data.</text>
</comment>
<keyword evidence="3" id="KW-1185">Reference proteome</keyword>
<sequence>MNLQNWLHLPIFLFLVYLLWRYAQHSESLRTFFWVSLGLKLSAGLLLGYLYLEYLGGGDTWVYHKQAVEVKNSAQLNGSQYLRLLLFNEIGDIPIGFAKWPQYSNSFFFVKLLSLLYFLTGSSYWASSLYLSLFSFWGCCFLVQQIQKYFPVYHTSADIVFLLFPSVVFWTSGVVKDSLFMGSLCLTVGLFIQLYNAINSMEAVKKLILYVPLIYLLWRVKFFLAAVLLVLLGALLVTKWMARQFPNLRSKTRRFLIWCGILGILAFVASFTHPTFNLGFFVEHILWNYRNIVAASDPASPLLSFPDLQPTLWSVAAHAPSAIFQMLTRPFIWESAPFFYKLMAVENLLLLLLTLLTVVHLVRRRQVPAVPSFLAVLLVFFCVSAVLVTLPTPNLGSLHRYRAPLLPFLFMVVLAWGPVPGWLHQWQKRRS</sequence>
<feature type="transmembrane region" description="Helical" evidence="1">
    <location>
        <begin position="338"/>
        <end position="361"/>
    </location>
</feature>
<feature type="transmembrane region" description="Helical" evidence="1">
    <location>
        <begin position="152"/>
        <end position="172"/>
    </location>
</feature>